<dbReference type="Pfam" id="PF13924">
    <property type="entry name" value="Lipocalin_5"/>
    <property type="match status" value="1"/>
</dbReference>
<feature type="domain" description="Lipocalin-like" evidence="1">
    <location>
        <begin position="8"/>
        <end position="100"/>
    </location>
</feature>
<evidence type="ECO:0000313" key="3">
    <source>
        <dbReference type="Proteomes" id="UP000620262"/>
    </source>
</evidence>
<dbReference type="RefSeq" id="WP_246517092.1">
    <property type="nucleotide sequence ID" value="NZ_BAAAVL010000003.1"/>
</dbReference>
<dbReference type="Proteomes" id="UP000620262">
    <property type="component" value="Unassembled WGS sequence"/>
</dbReference>
<reference evidence="2 3" key="1">
    <citation type="submission" date="2020-10" db="EMBL/GenBank/DDBJ databases">
        <title>Sequencing the genomes of 1000 actinobacteria strains.</title>
        <authorList>
            <person name="Klenk H.-P."/>
        </authorList>
    </citation>
    <scope>NUCLEOTIDE SEQUENCE [LARGE SCALE GENOMIC DNA]</scope>
    <source>
        <strain evidence="2 3">DSM 7307</strain>
    </source>
</reference>
<sequence length="140" mass="15751">MDRTALLGTWRMISWTRTVVATGEVSDAMGADPIGYIAYHADGRMMAFVTNRRRPRPNGKAPNDNEKAALFDTMLAYTAAYTLEGDKVIHHVEAAWNPTWERPLIRPLHIEGDILVISDAHGTDPVTGEDVIYRLEFRKL</sequence>
<evidence type="ECO:0000259" key="1">
    <source>
        <dbReference type="Pfam" id="PF13924"/>
    </source>
</evidence>
<protein>
    <recommendedName>
        <fullName evidence="1">Lipocalin-like domain-containing protein</fullName>
    </recommendedName>
</protein>
<evidence type="ECO:0000313" key="2">
    <source>
        <dbReference type="EMBL" id="MBE1503139.1"/>
    </source>
</evidence>
<gene>
    <name evidence="2" type="ORF">H4W29_000320</name>
</gene>
<comment type="caution">
    <text evidence="2">The sequence shown here is derived from an EMBL/GenBank/DDBJ whole genome shotgun (WGS) entry which is preliminary data.</text>
</comment>
<dbReference type="InterPro" id="IPR024311">
    <property type="entry name" value="Lipocalin-like"/>
</dbReference>
<name>A0ABR9IIY8_RHIVS</name>
<accession>A0ABR9IIY8</accession>
<keyword evidence="3" id="KW-1185">Reference proteome</keyword>
<proteinExistence type="predicted"/>
<dbReference type="EMBL" id="JADBEC010000001">
    <property type="protein sequence ID" value="MBE1503139.1"/>
    <property type="molecule type" value="Genomic_DNA"/>
</dbReference>
<organism evidence="2 3">
    <name type="scientific">Rhizobium viscosum</name>
    <name type="common">Arthrobacter viscosus</name>
    <dbReference type="NCBI Taxonomy" id="1673"/>
    <lineage>
        <taxon>Bacteria</taxon>
        <taxon>Pseudomonadati</taxon>
        <taxon>Pseudomonadota</taxon>
        <taxon>Alphaproteobacteria</taxon>
        <taxon>Hyphomicrobiales</taxon>
        <taxon>Rhizobiaceae</taxon>
        <taxon>Rhizobium/Agrobacterium group</taxon>
        <taxon>Rhizobium</taxon>
    </lineage>
</organism>